<feature type="compositionally biased region" description="Acidic residues" evidence="1">
    <location>
        <begin position="259"/>
        <end position="268"/>
    </location>
</feature>
<dbReference type="EMBL" id="JACIBX010000020">
    <property type="protein sequence ID" value="MBB3713748.1"/>
    <property type="molecule type" value="Genomic_DNA"/>
</dbReference>
<proteinExistence type="predicted"/>
<protein>
    <submittedName>
        <fullName evidence="2">Uncharacterized protein</fullName>
    </submittedName>
</protein>
<feature type="compositionally biased region" description="Gly residues" evidence="1">
    <location>
        <begin position="318"/>
        <end position="342"/>
    </location>
</feature>
<organism evidence="2 3">
    <name type="scientific">Limimaricola variabilis</name>
    <dbReference type="NCBI Taxonomy" id="1492771"/>
    <lineage>
        <taxon>Bacteria</taxon>
        <taxon>Pseudomonadati</taxon>
        <taxon>Pseudomonadota</taxon>
        <taxon>Alphaproteobacteria</taxon>
        <taxon>Rhodobacterales</taxon>
        <taxon>Paracoccaceae</taxon>
        <taxon>Limimaricola</taxon>
    </lineage>
</organism>
<dbReference type="RefSeq" id="WP_183475224.1">
    <property type="nucleotide sequence ID" value="NZ_JACIBX010000020.1"/>
</dbReference>
<name>A0ABR6HT58_9RHOB</name>
<feature type="compositionally biased region" description="Low complexity" evidence="1">
    <location>
        <begin position="200"/>
        <end position="231"/>
    </location>
</feature>
<accession>A0ABR6HT58</accession>
<feature type="compositionally biased region" description="Basic and acidic residues" evidence="1">
    <location>
        <begin position="244"/>
        <end position="258"/>
    </location>
</feature>
<gene>
    <name evidence="2" type="ORF">FHS00_003355</name>
</gene>
<feature type="region of interest" description="Disordered" evidence="1">
    <location>
        <begin position="156"/>
        <end position="179"/>
    </location>
</feature>
<comment type="caution">
    <text evidence="2">The sequence shown here is derived from an EMBL/GenBank/DDBJ whole genome shotgun (WGS) entry which is preliminary data.</text>
</comment>
<evidence type="ECO:0000256" key="1">
    <source>
        <dbReference type="SAM" id="MobiDB-lite"/>
    </source>
</evidence>
<sequence>MAGAERGVAGEIAYNNPATRRSVADAPRYAASCAAVAPVIRALQAQGFSAFDVAVGPSQARIAAIRGDVMNEFVYDCRTGQPLSQRGARVSGSRAPGITYAARAESRDFVDLGGAVGTAATAALAANALNGGGASTDATLQGGVSVAGSADLPQAGGTTEVAAGTQATGSGSAGGTGGTTAVVDATGSASVGGTTVTEARATGTATSTSTSTAVATASADGSATSETSTEARGSRSGGLFGMFNKDRRDDRKARNDHRDDDDEDEDRDLADRDRDGKERGRRGGCGDVDDDENRSDGKDNCGHGNNADGIDEDNPGLANGGGPADKAGSGDGKGPGQGGLGGKAKADASGTTDKAAKSDSNAKGQKGRG</sequence>
<feature type="compositionally biased region" description="Low complexity" evidence="1">
    <location>
        <begin position="161"/>
        <end position="170"/>
    </location>
</feature>
<keyword evidence="3" id="KW-1185">Reference proteome</keyword>
<feature type="compositionally biased region" description="Basic and acidic residues" evidence="1">
    <location>
        <begin position="269"/>
        <end position="278"/>
    </location>
</feature>
<feature type="region of interest" description="Disordered" evidence="1">
    <location>
        <begin position="200"/>
        <end position="369"/>
    </location>
</feature>
<evidence type="ECO:0000313" key="2">
    <source>
        <dbReference type="EMBL" id="MBB3713748.1"/>
    </source>
</evidence>
<dbReference type="Proteomes" id="UP000576152">
    <property type="component" value="Unassembled WGS sequence"/>
</dbReference>
<reference evidence="2 3" key="1">
    <citation type="submission" date="2020-08" db="EMBL/GenBank/DDBJ databases">
        <title>Genomic Encyclopedia of Type Strains, Phase III (KMG-III): the genomes of soil and plant-associated and newly described type strains.</title>
        <authorList>
            <person name="Whitman W."/>
        </authorList>
    </citation>
    <scope>NUCLEOTIDE SEQUENCE [LARGE SCALE GENOMIC DNA]</scope>
    <source>
        <strain evidence="2 3">CECT 8572</strain>
    </source>
</reference>
<evidence type="ECO:0000313" key="3">
    <source>
        <dbReference type="Proteomes" id="UP000576152"/>
    </source>
</evidence>